<accession>A0A9Q1H6H2</accession>
<keyword evidence="3" id="KW-1185">Reference proteome</keyword>
<reference evidence="2" key="1">
    <citation type="submission" date="2021-10" db="EMBL/GenBank/DDBJ databases">
        <title>Tropical sea cucumber genome reveals ecological adaptation and Cuvierian tubules defense mechanism.</title>
        <authorList>
            <person name="Chen T."/>
        </authorList>
    </citation>
    <scope>NUCLEOTIDE SEQUENCE</scope>
    <source>
        <strain evidence="2">Nanhai2018</strain>
        <tissue evidence="2">Muscle</tissue>
    </source>
</reference>
<name>A0A9Q1H6H2_HOLLE</name>
<dbReference type="Proteomes" id="UP001152320">
    <property type="component" value="Chromosome 10"/>
</dbReference>
<organism evidence="2 3">
    <name type="scientific">Holothuria leucospilota</name>
    <name type="common">Black long sea cucumber</name>
    <name type="synonym">Mertensiothuria leucospilota</name>
    <dbReference type="NCBI Taxonomy" id="206669"/>
    <lineage>
        <taxon>Eukaryota</taxon>
        <taxon>Metazoa</taxon>
        <taxon>Echinodermata</taxon>
        <taxon>Eleutherozoa</taxon>
        <taxon>Echinozoa</taxon>
        <taxon>Holothuroidea</taxon>
        <taxon>Aspidochirotacea</taxon>
        <taxon>Aspidochirotida</taxon>
        <taxon>Holothuriidae</taxon>
        <taxon>Holothuria</taxon>
    </lineage>
</organism>
<comment type="caution">
    <text evidence="2">The sequence shown here is derived from an EMBL/GenBank/DDBJ whole genome shotgun (WGS) entry which is preliminary data.</text>
</comment>
<dbReference type="EMBL" id="JAIZAY010000010">
    <property type="protein sequence ID" value="KAJ8034558.1"/>
    <property type="molecule type" value="Genomic_DNA"/>
</dbReference>
<sequence>MIKGAASQEYLSGLEQAGLRRSSCSYAEASKRVFSNKIRERGSPYSDSTDENTTARHGHPQLVLNESGAAQSSCPTRAETSDQNTCRGNSSQFQVHLLNIVGTAYKLQTVLDSSKTVGAQVKWGECQFN</sequence>
<gene>
    <name evidence="2" type="ORF">HOLleu_21445</name>
</gene>
<proteinExistence type="predicted"/>
<evidence type="ECO:0000256" key="1">
    <source>
        <dbReference type="SAM" id="MobiDB-lite"/>
    </source>
</evidence>
<feature type="region of interest" description="Disordered" evidence="1">
    <location>
        <begin position="37"/>
        <end position="58"/>
    </location>
</feature>
<protein>
    <submittedName>
        <fullName evidence="2">Uncharacterized protein</fullName>
    </submittedName>
</protein>
<evidence type="ECO:0000313" key="2">
    <source>
        <dbReference type="EMBL" id="KAJ8034558.1"/>
    </source>
</evidence>
<evidence type="ECO:0000313" key="3">
    <source>
        <dbReference type="Proteomes" id="UP001152320"/>
    </source>
</evidence>
<dbReference type="AlphaFoldDB" id="A0A9Q1H6H2"/>